<name>A0A1M5RXJ6_9FLAO</name>
<dbReference type="SUPFAM" id="SSF55729">
    <property type="entry name" value="Acyl-CoA N-acyltransferases (Nat)"/>
    <property type="match status" value="1"/>
</dbReference>
<proteinExistence type="predicted"/>
<evidence type="ECO:0000259" key="3">
    <source>
        <dbReference type="PROSITE" id="PS51186"/>
    </source>
</evidence>
<protein>
    <submittedName>
        <fullName evidence="4">Ribosomal protein S18 acetylase RimI</fullName>
    </submittedName>
</protein>
<reference evidence="5" key="1">
    <citation type="submission" date="2016-11" db="EMBL/GenBank/DDBJ databases">
        <authorList>
            <person name="Varghese N."/>
            <person name="Submissions S."/>
        </authorList>
    </citation>
    <scope>NUCLEOTIDE SEQUENCE [LARGE SCALE GENOMIC DNA]</scope>
    <source>
        <strain evidence="5">DSM 19055</strain>
    </source>
</reference>
<dbReference type="InterPro" id="IPR050832">
    <property type="entry name" value="Bact_Acetyltransf"/>
</dbReference>
<evidence type="ECO:0000256" key="1">
    <source>
        <dbReference type="ARBA" id="ARBA00022679"/>
    </source>
</evidence>
<keyword evidence="4" id="KW-0689">Ribosomal protein</keyword>
<keyword evidence="5" id="KW-1185">Reference proteome</keyword>
<keyword evidence="1" id="KW-0808">Transferase</keyword>
<keyword evidence="2" id="KW-0012">Acyltransferase</keyword>
<dbReference type="Proteomes" id="UP000184047">
    <property type="component" value="Unassembled WGS sequence"/>
</dbReference>
<evidence type="ECO:0000313" key="5">
    <source>
        <dbReference type="Proteomes" id="UP000184047"/>
    </source>
</evidence>
<dbReference type="GO" id="GO:0005840">
    <property type="term" value="C:ribosome"/>
    <property type="evidence" value="ECO:0007669"/>
    <property type="project" value="UniProtKB-KW"/>
</dbReference>
<evidence type="ECO:0000313" key="4">
    <source>
        <dbReference type="EMBL" id="SHH30976.1"/>
    </source>
</evidence>
<keyword evidence="4" id="KW-0687">Ribonucleoprotein</keyword>
<dbReference type="InterPro" id="IPR016181">
    <property type="entry name" value="Acyl_CoA_acyltransferase"/>
</dbReference>
<gene>
    <name evidence="4" type="ORF">SAMN05421866_2559</name>
</gene>
<dbReference type="STRING" id="421058.SAMN05421866_2559"/>
<evidence type="ECO:0000256" key="2">
    <source>
        <dbReference type="ARBA" id="ARBA00023315"/>
    </source>
</evidence>
<sequence length="149" mass="17317">MNIVIREARLEDIPQIQVVRNTVKENTLSDPSLVSNADCEEFLFERGKGWVGETESGIVGFSIADLRENNIWALFVHPDFENQGIGRKLHDIMLNWYFGQTKENVWLGTSPNTRAETFYRKSGWEETGMHGKSEIKFEMTYNNWKNRKS</sequence>
<dbReference type="InterPro" id="IPR000182">
    <property type="entry name" value="GNAT_dom"/>
</dbReference>
<dbReference type="eggNOG" id="COG0456">
    <property type="taxonomic scope" value="Bacteria"/>
</dbReference>
<dbReference type="PROSITE" id="PS51186">
    <property type="entry name" value="GNAT"/>
    <property type="match status" value="1"/>
</dbReference>
<dbReference type="GO" id="GO:0016747">
    <property type="term" value="F:acyltransferase activity, transferring groups other than amino-acyl groups"/>
    <property type="evidence" value="ECO:0007669"/>
    <property type="project" value="InterPro"/>
</dbReference>
<dbReference type="RefSeq" id="WP_228417864.1">
    <property type="nucleotide sequence ID" value="NZ_FQWT01000003.1"/>
</dbReference>
<dbReference type="AlphaFoldDB" id="A0A1M5RXJ6"/>
<dbReference type="Gene3D" id="3.40.630.30">
    <property type="match status" value="1"/>
</dbReference>
<dbReference type="PANTHER" id="PTHR43877">
    <property type="entry name" value="AMINOALKYLPHOSPHONATE N-ACETYLTRANSFERASE-RELATED-RELATED"/>
    <property type="match status" value="1"/>
</dbReference>
<dbReference type="Pfam" id="PF13508">
    <property type="entry name" value="Acetyltransf_7"/>
    <property type="match status" value="1"/>
</dbReference>
<feature type="domain" description="N-acetyltransferase" evidence="3">
    <location>
        <begin position="3"/>
        <end position="144"/>
    </location>
</feature>
<organism evidence="4 5">
    <name type="scientific">Chryseobacterium oranimense</name>
    <dbReference type="NCBI Taxonomy" id="421058"/>
    <lineage>
        <taxon>Bacteria</taxon>
        <taxon>Pseudomonadati</taxon>
        <taxon>Bacteroidota</taxon>
        <taxon>Flavobacteriia</taxon>
        <taxon>Flavobacteriales</taxon>
        <taxon>Weeksellaceae</taxon>
        <taxon>Chryseobacterium group</taxon>
        <taxon>Chryseobacterium</taxon>
    </lineage>
</organism>
<dbReference type="EMBL" id="FQWT01000003">
    <property type="protein sequence ID" value="SHH30976.1"/>
    <property type="molecule type" value="Genomic_DNA"/>
</dbReference>
<dbReference type="PANTHER" id="PTHR43877:SF1">
    <property type="entry name" value="ACETYLTRANSFERASE"/>
    <property type="match status" value="1"/>
</dbReference>
<dbReference type="CDD" id="cd04301">
    <property type="entry name" value="NAT_SF"/>
    <property type="match status" value="1"/>
</dbReference>
<accession>A0A1M5RXJ6</accession>